<dbReference type="GO" id="GO:0061630">
    <property type="term" value="F:ubiquitin protein ligase activity"/>
    <property type="evidence" value="ECO:0007669"/>
    <property type="project" value="UniProtKB-EC"/>
</dbReference>
<dbReference type="GeneID" id="88171912"/>
<evidence type="ECO:0000313" key="8">
    <source>
        <dbReference type="Proteomes" id="UP001338582"/>
    </source>
</evidence>
<dbReference type="PANTHER" id="PTHR45700">
    <property type="entry name" value="UBIQUITIN-PROTEIN LIGASE E3C"/>
    <property type="match status" value="1"/>
</dbReference>
<evidence type="ECO:0000259" key="6">
    <source>
        <dbReference type="PROSITE" id="PS50237"/>
    </source>
</evidence>
<gene>
    <name evidence="7" type="ORF">PUMCH_000844</name>
</gene>
<accession>A0AAX4H515</accession>
<feature type="domain" description="HECT" evidence="6">
    <location>
        <begin position="610"/>
        <end position="960"/>
    </location>
</feature>
<dbReference type="Gene3D" id="3.90.1750.10">
    <property type="entry name" value="Hect, E3 ligase catalytic domains"/>
    <property type="match status" value="1"/>
</dbReference>
<dbReference type="EMBL" id="CP138894">
    <property type="protein sequence ID" value="WPK23603.1"/>
    <property type="molecule type" value="Genomic_DNA"/>
</dbReference>
<keyword evidence="8" id="KW-1185">Reference proteome</keyword>
<evidence type="ECO:0000256" key="4">
    <source>
        <dbReference type="ARBA" id="ARBA00022786"/>
    </source>
</evidence>
<dbReference type="Gene3D" id="3.30.2410.10">
    <property type="entry name" value="Hect, E3 ligase catalytic domain"/>
    <property type="match status" value="1"/>
</dbReference>
<feature type="active site" description="Glycyl thioester intermediate" evidence="5">
    <location>
        <position position="928"/>
    </location>
</feature>
<dbReference type="PROSITE" id="PS50237">
    <property type="entry name" value="HECT"/>
    <property type="match status" value="1"/>
</dbReference>
<dbReference type="SMART" id="SM00119">
    <property type="entry name" value="HECTc"/>
    <property type="match status" value="1"/>
</dbReference>
<dbReference type="RefSeq" id="XP_062875989.1">
    <property type="nucleotide sequence ID" value="XM_063019919.1"/>
</dbReference>
<dbReference type="CDD" id="cd00078">
    <property type="entry name" value="HECTc"/>
    <property type="match status" value="1"/>
</dbReference>
<dbReference type="InterPro" id="IPR044611">
    <property type="entry name" value="E3A/B/C-like"/>
</dbReference>
<organism evidence="7 8">
    <name type="scientific">Australozyma saopauloensis</name>
    <dbReference type="NCBI Taxonomy" id="291208"/>
    <lineage>
        <taxon>Eukaryota</taxon>
        <taxon>Fungi</taxon>
        <taxon>Dikarya</taxon>
        <taxon>Ascomycota</taxon>
        <taxon>Saccharomycotina</taxon>
        <taxon>Pichiomycetes</taxon>
        <taxon>Metschnikowiaceae</taxon>
        <taxon>Australozyma</taxon>
    </lineage>
</organism>
<evidence type="ECO:0000313" key="7">
    <source>
        <dbReference type="EMBL" id="WPK23603.1"/>
    </source>
</evidence>
<dbReference type="GO" id="GO:0006511">
    <property type="term" value="P:ubiquitin-dependent protein catabolic process"/>
    <property type="evidence" value="ECO:0007669"/>
    <property type="project" value="TreeGrafter"/>
</dbReference>
<evidence type="ECO:0000256" key="3">
    <source>
        <dbReference type="ARBA" id="ARBA00022679"/>
    </source>
</evidence>
<evidence type="ECO:0000256" key="5">
    <source>
        <dbReference type="PROSITE-ProRule" id="PRU00104"/>
    </source>
</evidence>
<dbReference type="Proteomes" id="UP001338582">
    <property type="component" value="Chromosome 1"/>
</dbReference>
<dbReference type="KEGG" id="asau:88171912"/>
<dbReference type="InterPro" id="IPR035983">
    <property type="entry name" value="Hect_E3_ubiquitin_ligase"/>
</dbReference>
<dbReference type="AlphaFoldDB" id="A0AAX4H515"/>
<dbReference type="InterPro" id="IPR000569">
    <property type="entry name" value="HECT_dom"/>
</dbReference>
<dbReference type="Pfam" id="PF00632">
    <property type="entry name" value="HECT"/>
    <property type="match status" value="1"/>
</dbReference>
<dbReference type="SUPFAM" id="SSF56204">
    <property type="entry name" value="Hect, E3 ligase catalytic domain"/>
    <property type="match status" value="1"/>
</dbReference>
<keyword evidence="3" id="KW-0808">Transferase</keyword>
<dbReference type="PANTHER" id="PTHR45700:SF2">
    <property type="entry name" value="UBIQUITIN-PROTEIN LIGASE E3C"/>
    <property type="match status" value="1"/>
</dbReference>
<dbReference type="FunFam" id="3.30.2410.10:FF:000009">
    <property type="entry name" value="Probable E3 ubiquitin-protein ligase HECTD2"/>
    <property type="match status" value="1"/>
</dbReference>
<name>A0AAX4H515_9ASCO</name>
<sequence>MFNFTGSTNRRNVNLGERRRSRGGSFLQQTHREQQKREELRLKERASAVIQGYVRQFLALRQIGNGMVREWNEMAGADVNWLRWCSMFAFIAKNADKEVVEKLFPRFTAGIEHLQNQLDGYSVAVLARAIRDAFQRHIDPVVLLRCLATLLDRYTLPTEYTKAVAGLSKSVTACMDPENYRDVVRLIFKINAVESPLEFPLFLASIPPEYVFSEPSMVHLARECLSTSKAITEIVQLSAEQKISLVANIVRILGASFVADDCRPLGLILAQMDFTIRFAEDTKKALKHGDKQEFSAGGAMATSLRLLGENPLVSKAIDQLLMRDPSPLLPHVMRVFPDLRLKLCMVCTIRSGLLRSVYDQLTSCPEYAALFQFELDSNIALSTGITFSNDENFTNLLFFYCNLLSYWLTVTTDTESFDPSSFLAQAAENFTRFLKIEVLLLVLRLNLFPWTPSTILQQREISIMVLNQLYMKNLRVKFLPENFWIVKNLGLNTKTMIALLEAEQKRIEDEEDLLSDDEGEAKENAKPSLKFRKISPTKTAPVVEILKTLPFFVNFTERVEVFRGLVANEKERIQQNPEMPLFTHDPHFNNLSADIRREFLLEDAFDAFHNVGDKFKHQLRVTFFNEFGVEAGIDGGGITKEFLTALVMNAFDPENELALFKQTDQYNLYPNPDIYLKLIKSIDKQEQAKRLAYMRFMGMAIGKCLFEGILIEFRFAHFFLSKWRIAQSGTKSSVDDLAYLDGNFSRNLMKLMDMSAEQISTLDLNFEIDEKIDGDVYKFPLGTPTEAEQTVTAGNRLRYIHQVANFKLNQCIQVQTGQFLKGLFHLIKPNWLNMFDPFELQMLISGTSDINLQDWKEHVNYGGYWETDLTIRLFWEVVEEMSAEDQQALVRFVTSASRAPLLGFAALDPKFGISRVPDHTRLPTASTCANLLKLPQYQLKSELREKLLYSIHANSGFDLS</sequence>
<protein>
    <recommendedName>
        <fullName evidence="2">HECT-type E3 ubiquitin transferase</fullName>
        <ecNumber evidence="2">2.3.2.26</ecNumber>
    </recommendedName>
</protein>
<proteinExistence type="predicted"/>
<evidence type="ECO:0000256" key="1">
    <source>
        <dbReference type="ARBA" id="ARBA00000885"/>
    </source>
</evidence>
<dbReference type="EC" id="2.3.2.26" evidence="2"/>
<dbReference type="GO" id="GO:0000209">
    <property type="term" value="P:protein polyubiquitination"/>
    <property type="evidence" value="ECO:0007669"/>
    <property type="project" value="InterPro"/>
</dbReference>
<dbReference type="Gene3D" id="3.30.2160.10">
    <property type="entry name" value="Hect, E3 ligase catalytic domain"/>
    <property type="match status" value="1"/>
</dbReference>
<comment type="catalytic activity">
    <reaction evidence="1">
        <text>S-ubiquitinyl-[E2 ubiquitin-conjugating enzyme]-L-cysteine + [acceptor protein]-L-lysine = [E2 ubiquitin-conjugating enzyme]-L-cysteine + N(6)-ubiquitinyl-[acceptor protein]-L-lysine.</text>
        <dbReference type="EC" id="2.3.2.26"/>
    </reaction>
</comment>
<evidence type="ECO:0000256" key="2">
    <source>
        <dbReference type="ARBA" id="ARBA00012485"/>
    </source>
</evidence>
<reference evidence="7 8" key="1">
    <citation type="submission" date="2023-10" db="EMBL/GenBank/DDBJ databases">
        <title>Draft Genome Sequence of Candida saopaulonensis from a very Premature Infant with Sepsis.</title>
        <authorList>
            <person name="Ning Y."/>
            <person name="Dai R."/>
            <person name="Xiao M."/>
            <person name="Xu Y."/>
            <person name="Yan Q."/>
            <person name="Zhang L."/>
        </authorList>
    </citation>
    <scope>NUCLEOTIDE SEQUENCE [LARGE SCALE GENOMIC DNA]</scope>
    <source>
        <strain evidence="7 8">19XY460</strain>
    </source>
</reference>
<keyword evidence="4 5" id="KW-0833">Ubl conjugation pathway</keyword>